<dbReference type="CDD" id="cd00082">
    <property type="entry name" value="HisKA"/>
    <property type="match status" value="1"/>
</dbReference>
<dbReference type="eggNOG" id="COG4251">
    <property type="taxonomic scope" value="Bacteria"/>
</dbReference>
<dbReference type="EnsemblBacteria" id="AAR36183">
    <property type="protein sequence ID" value="AAR36183"/>
    <property type="gene ID" value="GSU2789"/>
</dbReference>
<dbReference type="KEGG" id="gsu:GSU2789"/>
<dbReference type="AlphaFoldDB" id="Q749F4"/>
<keyword evidence="4" id="KW-0808">Transferase</keyword>
<dbReference type="SMART" id="SM00387">
    <property type="entry name" value="HATPase_c"/>
    <property type="match status" value="1"/>
</dbReference>
<dbReference type="InterPro" id="IPR003661">
    <property type="entry name" value="HisK_dim/P_dom"/>
</dbReference>
<dbReference type="Gene3D" id="1.10.287.130">
    <property type="match status" value="1"/>
</dbReference>
<dbReference type="SUPFAM" id="SSF55785">
    <property type="entry name" value="PYP-like sensor domain (PAS domain)"/>
    <property type="match status" value="4"/>
</dbReference>
<evidence type="ECO:0000259" key="8">
    <source>
        <dbReference type="PROSITE" id="PS50109"/>
    </source>
</evidence>
<dbReference type="InterPro" id="IPR003594">
    <property type="entry name" value="HATPase_dom"/>
</dbReference>
<feature type="coiled-coil region" evidence="7">
    <location>
        <begin position="485"/>
        <end position="519"/>
    </location>
</feature>
<dbReference type="EMBL" id="AE017180">
    <property type="protein sequence ID" value="AAR36183.2"/>
    <property type="molecule type" value="Genomic_DNA"/>
</dbReference>
<dbReference type="Pfam" id="PF08448">
    <property type="entry name" value="PAS_4"/>
    <property type="match status" value="2"/>
</dbReference>
<dbReference type="SUPFAM" id="SSF55874">
    <property type="entry name" value="ATPase domain of HSP90 chaperone/DNA topoisomerase II/histidine kinase"/>
    <property type="match status" value="1"/>
</dbReference>
<dbReference type="FunFam" id="1.10.287.130:FF:000194">
    <property type="entry name" value="Sensor histidine kinase, PAS, PAS and PAS domain-containing"/>
    <property type="match status" value="1"/>
</dbReference>
<dbReference type="InterPro" id="IPR035965">
    <property type="entry name" value="PAS-like_dom_sf"/>
</dbReference>
<dbReference type="GO" id="GO:0030295">
    <property type="term" value="F:protein kinase activator activity"/>
    <property type="evidence" value="ECO:0000318"/>
    <property type="project" value="GO_Central"/>
</dbReference>
<sequence>MAYDAANEEYNGPPVDAAAFCVADGQGRLLDVGEGLCLLSGYPRAELLSLSLAELEAGGSGTWHTALINTATSGSPARAEIGLRQREGGVRQVEVEAAFLPALGQVILTFRDSAIFSRVLAELRQKSEECDTYFRNSLDLLCVADNSGYFRRLNPAWEEVLGFPLHELLGRKFIDLVHPDDREATMGAMSDLAHQRQVKDFTNRYRVRDGSYRWLEWRAAPAGDLVFAVARDVTDRILAQERLCRSEERYRLLFEEMMSGCALHELICDRDGNPADYRFLAVNGAFERMTGLRAADIVGKTVLEVMPGTERHWIERYGDVALSGRSAEFEEYAGAIGRYYSVRAYCPERGKFAAVFNDITERRLMEDELRRQEQSHRLVLDNIPDIIARFDRELRHLYVSAAITRVTGFPPEHFIGRTNREIGMPDELVDRWDAAINEVFSSGREQRLEFTYQSPRGLRHFETTLIPERGADDSSAAVLVVNHDITELKNAELGMRQLNEELERRVGERTRELELSNRELDSFCSAVSHDLRAPLRHIAGFSRVVAEDYGDRLDHGGRDLLTRIEGGAQRMDTLINELLSLSRTNRSPLECHPVNLSTIAMDVVTDLREAAPDRLVDTEIAPDVMAQCDGNLIRVVLSNLLGNAWKFTSRTERARIEFGVIPSGDQQTFFVRDNGAGFDMNFADKLFVPFQRLHARDDYEGTGIGLATVQRIIHRHGGKIWADAAADRGATFWFTLGDCLGGRPVSP</sequence>
<dbReference type="InterPro" id="IPR013655">
    <property type="entry name" value="PAS_fold_3"/>
</dbReference>
<dbReference type="Gene3D" id="3.30.450.20">
    <property type="entry name" value="PAS domain"/>
    <property type="match status" value="4"/>
</dbReference>
<evidence type="ECO:0000256" key="2">
    <source>
        <dbReference type="ARBA" id="ARBA00012438"/>
    </source>
</evidence>
<keyword evidence="7" id="KW-0175">Coiled coil</keyword>
<comment type="catalytic activity">
    <reaction evidence="1">
        <text>ATP + protein L-histidine = ADP + protein N-phospho-L-histidine.</text>
        <dbReference type="EC" id="2.7.13.3"/>
    </reaction>
</comment>
<dbReference type="InterPro" id="IPR005467">
    <property type="entry name" value="His_kinase_dom"/>
</dbReference>
<dbReference type="InterPro" id="IPR050351">
    <property type="entry name" value="BphY/WalK/GraS-like"/>
</dbReference>
<dbReference type="InterPro" id="IPR036097">
    <property type="entry name" value="HisK_dim/P_sf"/>
</dbReference>
<evidence type="ECO:0000256" key="5">
    <source>
        <dbReference type="ARBA" id="ARBA00022777"/>
    </source>
</evidence>
<dbReference type="GO" id="GO:0000156">
    <property type="term" value="F:phosphorelay response regulator activity"/>
    <property type="evidence" value="ECO:0000318"/>
    <property type="project" value="GO_Central"/>
</dbReference>
<dbReference type="NCBIfam" id="TIGR00229">
    <property type="entry name" value="sensory_box"/>
    <property type="match status" value="3"/>
</dbReference>
<dbReference type="InterPro" id="IPR001610">
    <property type="entry name" value="PAC"/>
</dbReference>
<dbReference type="OrthoDB" id="5389345at2"/>
<accession>Q749F4</accession>
<dbReference type="SMART" id="SM00388">
    <property type="entry name" value="HisKA"/>
    <property type="match status" value="1"/>
</dbReference>
<evidence type="ECO:0000256" key="6">
    <source>
        <dbReference type="ARBA" id="ARBA00023136"/>
    </source>
</evidence>
<dbReference type="InterPro" id="IPR004358">
    <property type="entry name" value="Sig_transdc_His_kin-like_C"/>
</dbReference>
<dbReference type="SUPFAM" id="SSF47384">
    <property type="entry name" value="Homodimeric domain of signal transducing histidine kinase"/>
    <property type="match status" value="1"/>
</dbReference>
<dbReference type="PANTHER" id="PTHR42878">
    <property type="entry name" value="TWO-COMPONENT HISTIDINE KINASE"/>
    <property type="match status" value="1"/>
</dbReference>
<dbReference type="InterPro" id="IPR036890">
    <property type="entry name" value="HATPase_C_sf"/>
</dbReference>
<dbReference type="Pfam" id="PF08447">
    <property type="entry name" value="PAS_3"/>
    <property type="match status" value="1"/>
</dbReference>
<dbReference type="SMR" id="Q749F4"/>
<feature type="domain" description="PAS" evidence="9">
    <location>
        <begin position="143"/>
        <end position="196"/>
    </location>
</feature>
<dbReference type="GO" id="GO:0016020">
    <property type="term" value="C:membrane"/>
    <property type="evidence" value="ECO:0007669"/>
    <property type="project" value="UniProtKB-SubCell"/>
</dbReference>
<dbReference type="GO" id="GO:0007234">
    <property type="term" value="P:osmosensory signaling via phosphorelay pathway"/>
    <property type="evidence" value="ECO:0000318"/>
    <property type="project" value="GO_Central"/>
</dbReference>
<dbReference type="InterPro" id="IPR000014">
    <property type="entry name" value="PAS"/>
</dbReference>
<dbReference type="PROSITE" id="PS50109">
    <property type="entry name" value="HIS_KIN"/>
    <property type="match status" value="1"/>
</dbReference>
<dbReference type="GO" id="GO:0000155">
    <property type="term" value="F:phosphorelay sensor kinase activity"/>
    <property type="evidence" value="ECO:0007669"/>
    <property type="project" value="InterPro"/>
</dbReference>
<evidence type="ECO:0000256" key="7">
    <source>
        <dbReference type="SAM" id="Coils"/>
    </source>
</evidence>
<evidence type="ECO:0000256" key="1">
    <source>
        <dbReference type="ARBA" id="ARBA00000085"/>
    </source>
</evidence>
<dbReference type="SMART" id="SM00091">
    <property type="entry name" value="PAS"/>
    <property type="match status" value="4"/>
</dbReference>
<evidence type="ECO:0000256" key="3">
    <source>
        <dbReference type="ARBA" id="ARBA00022553"/>
    </source>
</evidence>
<dbReference type="InParanoid" id="Q749F4"/>
<dbReference type="Gene3D" id="3.30.565.10">
    <property type="entry name" value="Histidine kinase-like ATPase, C-terminal domain"/>
    <property type="match status" value="1"/>
</dbReference>
<dbReference type="PATRIC" id="fig|243231.5.peg.2810"/>
<feature type="domain" description="PAS" evidence="9">
    <location>
        <begin position="269"/>
        <end position="325"/>
    </location>
</feature>
<organism evidence="10 11">
    <name type="scientific">Geobacter sulfurreducens (strain ATCC 51573 / DSM 12127 / PCA)</name>
    <dbReference type="NCBI Taxonomy" id="243231"/>
    <lineage>
        <taxon>Bacteria</taxon>
        <taxon>Pseudomonadati</taxon>
        <taxon>Thermodesulfobacteriota</taxon>
        <taxon>Desulfuromonadia</taxon>
        <taxon>Geobacterales</taxon>
        <taxon>Geobacteraceae</taxon>
        <taxon>Geobacter</taxon>
    </lineage>
</organism>
<protein>
    <recommendedName>
        <fullName evidence="2">histidine kinase</fullName>
        <ecNumber evidence="2">2.7.13.3</ecNumber>
    </recommendedName>
</protein>
<dbReference type="SMART" id="SM00086">
    <property type="entry name" value="PAC"/>
    <property type="match status" value="2"/>
</dbReference>
<dbReference type="STRING" id="243231.GSU2789"/>
<dbReference type="HOGENOM" id="CLU_000445_114_71_7"/>
<dbReference type="FunFam" id="3.30.450.20:FF:000185">
    <property type="entry name" value="Sensory transduction histidine kinase"/>
    <property type="match status" value="1"/>
</dbReference>
<dbReference type="Pfam" id="PF02518">
    <property type="entry name" value="HATPase_c"/>
    <property type="match status" value="1"/>
</dbReference>
<keyword evidence="11" id="KW-1185">Reference proteome</keyword>
<keyword evidence="6" id="KW-0472">Membrane</keyword>
<dbReference type="CDD" id="cd00130">
    <property type="entry name" value="PAS"/>
    <property type="match status" value="3"/>
</dbReference>
<feature type="domain" description="PAS" evidence="9">
    <location>
        <begin position="372"/>
        <end position="443"/>
    </location>
</feature>
<dbReference type="FunFam" id="3.30.565.10:FF:000006">
    <property type="entry name" value="Sensor histidine kinase WalK"/>
    <property type="match status" value="1"/>
</dbReference>
<dbReference type="Pfam" id="PF00512">
    <property type="entry name" value="HisKA"/>
    <property type="match status" value="1"/>
</dbReference>
<dbReference type="Proteomes" id="UP000000577">
    <property type="component" value="Chromosome"/>
</dbReference>
<evidence type="ECO:0000313" key="11">
    <source>
        <dbReference type="Proteomes" id="UP000000577"/>
    </source>
</evidence>
<gene>
    <name evidence="10" type="ordered locus">GSU2789</name>
</gene>
<dbReference type="PANTHER" id="PTHR42878:SF15">
    <property type="entry name" value="BACTERIOPHYTOCHROME"/>
    <property type="match status" value="1"/>
</dbReference>
<keyword evidence="3" id="KW-0597">Phosphoprotein</keyword>
<dbReference type="InterPro" id="IPR013656">
    <property type="entry name" value="PAS_4"/>
</dbReference>
<evidence type="ECO:0000259" key="9">
    <source>
        <dbReference type="PROSITE" id="PS50112"/>
    </source>
</evidence>
<name>Q749F4_GEOSL</name>
<keyword evidence="5 10" id="KW-0418">Kinase</keyword>
<dbReference type="PRINTS" id="PR00344">
    <property type="entry name" value="BCTRLSENSOR"/>
</dbReference>
<evidence type="ECO:0000313" key="10">
    <source>
        <dbReference type="EMBL" id="AAR36183.2"/>
    </source>
</evidence>
<evidence type="ECO:0000256" key="4">
    <source>
        <dbReference type="ARBA" id="ARBA00022679"/>
    </source>
</evidence>
<feature type="domain" description="Histidine kinase" evidence="8">
    <location>
        <begin position="526"/>
        <end position="740"/>
    </location>
</feature>
<reference evidence="10 11" key="1">
    <citation type="journal article" date="2003" name="Science">
        <title>Genome of Geobacter sulfurreducens: metal reduction in subsurface environments.</title>
        <authorList>
            <person name="Methe B.A."/>
            <person name="Nelson K.E."/>
            <person name="Eisen J.A."/>
            <person name="Paulsen I.T."/>
            <person name="Nelson W."/>
            <person name="Heidelberg J.F."/>
            <person name="Wu D."/>
            <person name="Wu M."/>
            <person name="Ward N."/>
            <person name="Beanan M.J."/>
            <person name="Dodson R.J."/>
            <person name="Madupu R."/>
            <person name="Brinkac L.M."/>
            <person name="Daugherty S.C."/>
            <person name="DeBoy R.T."/>
            <person name="Durkin A.S."/>
            <person name="Gwinn M."/>
            <person name="Kolonay J.F."/>
            <person name="Sullivan S.A."/>
            <person name="Haft D.H."/>
            <person name="Selengut J."/>
            <person name="Davidsen T.M."/>
            <person name="Zafar N."/>
            <person name="White O."/>
            <person name="Tran B."/>
            <person name="Romero C."/>
            <person name="Forberger H.A."/>
            <person name="Weidman J."/>
            <person name="Khouri H."/>
            <person name="Feldblyum T.V."/>
            <person name="Utterback T.R."/>
            <person name="Van Aken S.E."/>
            <person name="Lovley D.R."/>
            <person name="Fraser C.M."/>
        </authorList>
    </citation>
    <scope>NUCLEOTIDE SEQUENCE [LARGE SCALE GENOMIC DNA]</scope>
    <source>
        <strain evidence="11">ATCC 51573 / DSM 12127 / PCA</strain>
    </source>
</reference>
<proteinExistence type="predicted"/>
<reference evidence="10 11" key="2">
    <citation type="journal article" date="2012" name="BMC Genomics">
        <title>Comparative genomic analysis of Geobacter sulfurreducens KN400, a strain with enhanced capacity for extracellular electron transfer and electricity production.</title>
        <authorList>
            <person name="Butler J.E."/>
            <person name="Young N.D."/>
            <person name="Aklujkar M."/>
            <person name="Lovley D.R."/>
        </authorList>
    </citation>
    <scope>NUCLEOTIDE SEQUENCE [LARGE SCALE GENOMIC DNA]</scope>
    <source>
        <strain evidence="11">ATCC 51573 / DSM 12127 / PCA</strain>
    </source>
</reference>
<dbReference type="eggNOG" id="COG2202">
    <property type="taxonomic scope" value="Bacteria"/>
</dbReference>
<dbReference type="PROSITE" id="PS50112">
    <property type="entry name" value="PAS"/>
    <property type="match status" value="3"/>
</dbReference>
<dbReference type="EC" id="2.7.13.3" evidence="2"/>